<feature type="transmembrane region" description="Helical" evidence="1">
    <location>
        <begin position="166"/>
        <end position="199"/>
    </location>
</feature>
<dbReference type="NCBIfam" id="NF046054">
    <property type="entry name" value="memb_MPN527"/>
    <property type="match status" value="1"/>
</dbReference>
<keyword evidence="1" id="KW-1133">Transmembrane helix</keyword>
<accession>A0ABY5TUU8</accession>
<protein>
    <submittedName>
        <fullName evidence="2">ECF transporter S component</fullName>
    </submittedName>
</protein>
<feature type="transmembrane region" description="Helical" evidence="1">
    <location>
        <begin position="49"/>
        <end position="75"/>
    </location>
</feature>
<gene>
    <name evidence="2" type="ORF">NX772_01190</name>
</gene>
<dbReference type="RefSeq" id="WP_051542138.1">
    <property type="nucleotide sequence ID" value="NZ_CP103423.1"/>
</dbReference>
<feature type="transmembrane region" description="Helical" evidence="1">
    <location>
        <begin position="87"/>
        <end position="107"/>
    </location>
</feature>
<proteinExistence type="predicted"/>
<dbReference type="Pfam" id="PF12822">
    <property type="entry name" value="ECF_trnsprt"/>
    <property type="match status" value="1"/>
</dbReference>
<name>A0ABY5TUU8_9BACT</name>
<dbReference type="EMBL" id="CP103423">
    <property type="protein sequence ID" value="UWD34427.1"/>
    <property type="molecule type" value="Genomic_DNA"/>
</dbReference>
<feature type="transmembrane region" description="Helical" evidence="1">
    <location>
        <begin position="12"/>
        <end position="37"/>
    </location>
</feature>
<keyword evidence="1" id="KW-0472">Membrane</keyword>
<keyword evidence="3" id="KW-1185">Reference proteome</keyword>
<sequence>MKINNSYKNNTVYNLVLSAIFSSLSLIALFISQYLIWPGEFGLKIDLSLIFIFPVFFVINFKYGFITIFLRFILGPFLQGNIDLTNYLGHFILFLSNLIYILSFFLFCKVFKNKKLTPFVLTIIVTTTILSLLNFSLFIPLYFYLFKVISHFSIQELIEKFYGNNIWKYLIFVLITFGTFNLTNYSLSSVFIILLLFILKKVKSKNTK</sequence>
<keyword evidence="1" id="KW-0812">Transmembrane</keyword>
<dbReference type="Gene3D" id="1.10.1760.20">
    <property type="match status" value="1"/>
</dbReference>
<evidence type="ECO:0000256" key="1">
    <source>
        <dbReference type="SAM" id="Phobius"/>
    </source>
</evidence>
<evidence type="ECO:0000313" key="2">
    <source>
        <dbReference type="EMBL" id="UWD34427.1"/>
    </source>
</evidence>
<dbReference type="Proteomes" id="UP001058364">
    <property type="component" value="Chromosome"/>
</dbReference>
<evidence type="ECO:0000313" key="3">
    <source>
        <dbReference type="Proteomes" id="UP001058364"/>
    </source>
</evidence>
<organism evidence="2 3">
    <name type="scientific">Mesomycoplasma molare</name>
    <dbReference type="NCBI Taxonomy" id="171288"/>
    <lineage>
        <taxon>Bacteria</taxon>
        <taxon>Bacillati</taxon>
        <taxon>Mycoplasmatota</taxon>
        <taxon>Mycoplasmoidales</taxon>
        <taxon>Metamycoplasmataceae</taxon>
        <taxon>Mesomycoplasma</taxon>
    </lineage>
</organism>
<reference evidence="2" key="1">
    <citation type="submission" date="2022-08" db="EMBL/GenBank/DDBJ databases">
        <title>Complete genome sequence of Mycoplasma molare type strain H 542.</title>
        <authorList>
            <person name="Spergser J."/>
        </authorList>
    </citation>
    <scope>NUCLEOTIDE SEQUENCE</scope>
    <source>
        <strain evidence="2">H 542</strain>
    </source>
</reference>
<feature type="transmembrane region" description="Helical" evidence="1">
    <location>
        <begin position="119"/>
        <end position="146"/>
    </location>
</feature>
<dbReference type="InterPro" id="IPR024529">
    <property type="entry name" value="ECF_trnsprt_substrate-spec"/>
</dbReference>